<dbReference type="InterPro" id="IPR002656">
    <property type="entry name" value="Acyl_transf_3_dom"/>
</dbReference>
<feature type="transmembrane region" description="Helical" evidence="1">
    <location>
        <begin position="307"/>
        <end position="325"/>
    </location>
</feature>
<feature type="transmembrane region" description="Helical" evidence="1">
    <location>
        <begin position="220"/>
        <end position="240"/>
    </location>
</feature>
<feature type="transmembrane region" description="Helical" evidence="1">
    <location>
        <begin position="345"/>
        <end position="365"/>
    </location>
</feature>
<dbReference type="InterPro" id="IPR050879">
    <property type="entry name" value="Acyltransferase_3"/>
</dbReference>
<dbReference type="PANTHER" id="PTHR23028">
    <property type="entry name" value="ACETYLTRANSFERASE"/>
    <property type="match status" value="1"/>
</dbReference>
<dbReference type="PANTHER" id="PTHR23028:SF131">
    <property type="entry name" value="BLR2367 PROTEIN"/>
    <property type="match status" value="1"/>
</dbReference>
<reference evidence="4" key="1">
    <citation type="journal article" date="2019" name="Int. J. Syst. Evol. Microbiol.">
        <title>The Global Catalogue of Microorganisms (GCM) 10K type strain sequencing project: providing services to taxonomists for standard genome sequencing and annotation.</title>
        <authorList>
            <consortium name="The Broad Institute Genomics Platform"/>
            <consortium name="The Broad Institute Genome Sequencing Center for Infectious Disease"/>
            <person name="Wu L."/>
            <person name="Ma J."/>
        </authorList>
    </citation>
    <scope>NUCLEOTIDE SEQUENCE [LARGE SCALE GENOMIC DNA]</scope>
    <source>
        <strain evidence="4">JCM 31920</strain>
    </source>
</reference>
<dbReference type="Proteomes" id="UP001501508">
    <property type="component" value="Unassembled WGS sequence"/>
</dbReference>
<feature type="transmembrane region" description="Helical" evidence="1">
    <location>
        <begin position="189"/>
        <end position="208"/>
    </location>
</feature>
<keyword evidence="4" id="KW-1185">Reference proteome</keyword>
<feature type="transmembrane region" description="Helical" evidence="1">
    <location>
        <begin position="103"/>
        <end position="120"/>
    </location>
</feature>
<evidence type="ECO:0000313" key="3">
    <source>
        <dbReference type="EMBL" id="GAA4431379.1"/>
    </source>
</evidence>
<keyword evidence="1" id="KW-0472">Membrane</keyword>
<feature type="domain" description="Acyltransferase 3" evidence="2">
    <location>
        <begin position="14"/>
        <end position="362"/>
    </location>
</feature>
<keyword evidence="3" id="KW-0808">Transferase</keyword>
<keyword evidence="1" id="KW-0812">Transmembrane</keyword>
<evidence type="ECO:0000256" key="1">
    <source>
        <dbReference type="SAM" id="Phobius"/>
    </source>
</evidence>
<evidence type="ECO:0000259" key="2">
    <source>
        <dbReference type="Pfam" id="PF01757"/>
    </source>
</evidence>
<keyword evidence="1" id="KW-1133">Transmembrane helix</keyword>
<dbReference type="EMBL" id="BAABEY010000001">
    <property type="protein sequence ID" value="GAA4431379.1"/>
    <property type="molecule type" value="Genomic_DNA"/>
</dbReference>
<gene>
    <name evidence="3" type="ORF">GCM10023091_01980</name>
</gene>
<feature type="transmembrane region" description="Helical" evidence="1">
    <location>
        <begin position="277"/>
        <end position="295"/>
    </location>
</feature>
<keyword evidence="3" id="KW-0012">Acyltransferase</keyword>
<feature type="transmembrane region" description="Helical" evidence="1">
    <location>
        <begin position="162"/>
        <end position="182"/>
    </location>
</feature>
<dbReference type="Pfam" id="PF01757">
    <property type="entry name" value="Acyl_transf_3"/>
    <property type="match status" value="1"/>
</dbReference>
<dbReference type="GO" id="GO:0016746">
    <property type="term" value="F:acyltransferase activity"/>
    <property type="evidence" value="ECO:0007669"/>
    <property type="project" value="UniProtKB-KW"/>
</dbReference>
<protein>
    <submittedName>
        <fullName evidence="3">Acyltransferase</fullName>
    </submittedName>
</protein>
<proteinExistence type="predicted"/>
<name>A0ABP8LMT4_9BACT</name>
<accession>A0ABP8LMT4</accession>
<sequence length="383" mass="43930">MAQFYSGSPGKLEQVDVLRGIAILLVFGYHWHLTTAQGFLPVKGAFLAFENATIQQIAGTFSPLAYGDVGVQLFLVISGFLIHHGQLARGGELNIRKFFARRFWRIYPPYLLVLLFFAFVDKQQSAHFLFTEEGRVALVSHIFLVHNFFSDSGIIFGVNPSFWSIALEAQLYALYPLFLVLAARLGIRALCTALFFVHIAAILGIMYRNGGRPPERLSEMTFVLHYWIVWVLGAVVADFYSRGRRVFNVSWWKWLILLLTYAASKAFILFFFYFNHIMAAVLWAMLLELVLHSRLSAPGFWEYVRNALIYVGLCSYSIYLIHQPLIEPLLRYINWADSSRFTPVINGVITFVIIFLVSYGMYLFIEQPSIRFGQKLAKQQDLK</sequence>
<feature type="transmembrane region" description="Helical" evidence="1">
    <location>
        <begin position="60"/>
        <end position="82"/>
    </location>
</feature>
<feature type="transmembrane region" description="Helical" evidence="1">
    <location>
        <begin position="252"/>
        <end position="271"/>
    </location>
</feature>
<feature type="transmembrane region" description="Helical" evidence="1">
    <location>
        <begin position="21"/>
        <end position="40"/>
    </location>
</feature>
<dbReference type="RefSeq" id="WP_345026123.1">
    <property type="nucleotide sequence ID" value="NZ_BAABEY010000001.1"/>
</dbReference>
<organism evidence="3 4">
    <name type="scientific">Ravibacter arvi</name>
    <dbReference type="NCBI Taxonomy" id="2051041"/>
    <lineage>
        <taxon>Bacteria</taxon>
        <taxon>Pseudomonadati</taxon>
        <taxon>Bacteroidota</taxon>
        <taxon>Cytophagia</taxon>
        <taxon>Cytophagales</taxon>
        <taxon>Spirosomataceae</taxon>
        <taxon>Ravibacter</taxon>
    </lineage>
</organism>
<evidence type="ECO:0000313" key="4">
    <source>
        <dbReference type="Proteomes" id="UP001501508"/>
    </source>
</evidence>
<comment type="caution">
    <text evidence="3">The sequence shown here is derived from an EMBL/GenBank/DDBJ whole genome shotgun (WGS) entry which is preliminary data.</text>
</comment>